<sequence>MKPRGGNARALARGAKQHAAELQSIAAQTGVPAAQRDATVIEKVKVPQIGTAPRTADFTVRKMTRIERMKRAGVLELHEADACEWYAETAALAWDTTGLTAVYDGGGPSPDRATAGDRLMARNDAIAHARDMMREATEMLPRTYAEIFDAIVCRNEALGPVAAVAFPDLARSQAGERTRIVLKFCANKLHERFGRFMAWTLAPITTRTRAAAQAAPSTSENAPAAAASAMCDLMPMIEAAIELRRISGAADMILWVAAELRDALAAAIGTTPASTTMFCDVPISVREGWGWGWVLVDVGETP</sequence>
<organism evidence="1 2">
    <name type="scientific">Sphingomonas endophytica</name>
    <dbReference type="NCBI Taxonomy" id="869719"/>
    <lineage>
        <taxon>Bacteria</taxon>
        <taxon>Pseudomonadati</taxon>
        <taxon>Pseudomonadota</taxon>
        <taxon>Alphaproteobacteria</taxon>
        <taxon>Sphingomonadales</taxon>
        <taxon>Sphingomonadaceae</taxon>
        <taxon>Sphingomonas</taxon>
    </lineage>
</organism>
<protein>
    <submittedName>
        <fullName evidence="1">Uncharacterized protein</fullName>
    </submittedName>
</protein>
<dbReference type="Proteomes" id="UP000560131">
    <property type="component" value="Unassembled WGS sequence"/>
</dbReference>
<proteinExistence type="predicted"/>
<gene>
    <name evidence="1" type="ORF">FHS97_002554</name>
</gene>
<dbReference type="RefSeq" id="WP_184038238.1">
    <property type="nucleotide sequence ID" value="NZ_BAABAR010000019.1"/>
</dbReference>
<dbReference type="EMBL" id="JACIJN010000008">
    <property type="protein sequence ID" value="MBB5726611.1"/>
    <property type="molecule type" value="Genomic_DNA"/>
</dbReference>
<evidence type="ECO:0000313" key="1">
    <source>
        <dbReference type="EMBL" id="MBB5726611.1"/>
    </source>
</evidence>
<accession>A0ABR6N983</accession>
<keyword evidence="2" id="KW-1185">Reference proteome</keyword>
<reference evidence="1 2" key="1">
    <citation type="submission" date="2020-08" db="EMBL/GenBank/DDBJ databases">
        <title>Genomic Encyclopedia of Type Strains, Phase IV (KMG-IV): sequencing the most valuable type-strain genomes for metagenomic binning, comparative biology and taxonomic classification.</title>
        <authorList>
            <person name="Goeker M."/>
        </authorList>
    </citation>
    <scope>NUCLEOTIDE SEQUENCE [LARGE SCALE GENOMIC DNA]</scope>
    <source>
        <strain evidence="1 2">DSM 101535</strain>
    </source>
</reference>
<evidence type="ECO:0000313" key="2">
    <source>
        <dbReference type="Proteomes" id="UP000560131"/>
    </source>
</evidence>
<comment type="caution">
    <text evidence="1">The sequence shown here is derived from an EMBL/GenBank/DDBJ whole genome shotgun (WGS) entry which is preliminary data.</text>
</comment>
<name>A0ABR6N983_9SPHN</name>